<name>A0A376TSI6_ECOLX</name>
<dbReference type="Proteomes" id="UP000254405">
    <property type="component" value="Unassembled WGS sequence"/>
</dbReference>
<evidence type="ECO:0000313" key="1">
    <source>
        <dbReference type="EMBL" id="STI80182.1"/>
    </source>
</evidence>
<protein>
    <submittedName>
        <fullName evidence="1">Oxidoreductase Fe-S binding subunit</fullName>
        <ecNumber evidence="1">1.4.1.13</ecNumber>
    </submittedName>
</protein>
<dbReference type="AlphaFoldDB" id="A0A376TSI6"/>
<keyword evidence="1" id="KW-0560">Oxidoreductase</keyword>
<dbReference type="Pfam" id="PF13450">
    <property type="entry name" value="NAD_binding_8"/>
    <property type="match status" value="1"/>
</dbReference>
<evidence type="ECO:0000313" key="2">
    <source>
        <dbReference type="Proteomes" id="UP000254405"/>
    </source>
</evidence>
<dbReference type="Gene3D" id="3.50.50.60">
    <property type="entry name" value="FAD/NAD(P)-binding domain"/>
    <property type="match status" value="1"/>
</dbReference>
<accession>A0A376TSI6</accession>
<dbReference type="SUPFAM" id="SSF51971">
    <property type="entry name" value="Nucleotide-binding domain"/>
    <property type="match status" value="1"/>
</dbReference>
<reference evidence="1 2" key="1">
    <citation type="submission" date="2018-06" db="EMBL/GenBank/DDBJ databases">
        <authorList>
            <consortium name="Pathogen Informatics"/>
            <person name="Doyle S."/>
        </authorList>
    </citation>
    <scope>NUCLEOTIDE SEQUENCE [LARGE SCALE GENOMIC DNA]</scope>
    <source>
        <strain evidence="1 2">NCTC8985</strain>
    </source>
</reference>
<dbReference type="EMBL" id="UGCO01000001">
    <property type="protein sequence ID" value="STI80182.1"/>
    <property type="molecule type" value="Genomic_DNA"/>
</dbReference>
<dbReference type="PANTHER" id="PTHR42783:SF3">
    <property type="entry name" value="GLUTAMATE SYNTHASE [NADPH] SMALL CHAIN-RELATED"/>
    <property type="match status" value="1"/>
</dbReference>
<sequence length="126" mass="13724">MSAKLFPVSKKVAVIGAGPAGLGCADILARAGVQVDVFDRHPEIGGMLTFGIPPFKLDKTVLSQRREIFTAMGIDFHLNCEIGRDITFSDLTSEYDAVFIGVGTYGMMRADLPHEDAPVSFRLYRS</sequence>
<dbReference type="PRINTS" id="PR00419">
    <property type="entry name" value="ADXRDTASE"/>
</dbReference>
<gene>
    <name evidence="1" type="primary">ygfT_3</name>
    <name evidence="1" type="ORF">NCTC8985_05599</name>
</gene>
<organism evidence="1 2">
    <name type="scientific">Escherichia coli</name>
    <dbReference type="NCBI Taxonomy" id="562"/>
    <lineage>
        <taxon>Bacteria</taxon>
        <taxon>Pseudomonadati</taxon>
        <taxon>Pseudomonadota</taxon>
        <taxon>Gammaproteobacteria</taxon>
        <taxon>Enterobacterales</taxon>
        <taxon>Enterobacteriaceae</taxon>
        <taxon>Escherichia</taxon>
    </lineage>
</organism>
<proteinExistence type="predicted"/>
<dbReference type="EC" id="1.4.1.13" evidence="1"/>
<dbReference type="InterPro" id="IPR036188">
    <property type="entry name" value="FAD/NAD-bd_sf"/>
</dbReference>
<dbReference type="PROSITE" id="PS51257">
    <property type="entry name" value="PROKAR_LIPOPROTEIN"/>
    <property type="match status" value="1"/>
</dbReference>
<dbReference type="PANTHER" id="PTHR42783">
    <property type="entry name" value="GLUTAMATE SYNTHASE [NADPH] SMALL CHAIN"/>
    <property type="match status" value="1"/>
</dbReference>
<dbReference type="GO" id="GO:0004355">
    <property type="term" value="F:glutamate synthase (NADPH) activity"/>
    <property type="evidence" value="ECO:0007669"/>
    <property type="project" value="UniProtKB-EC"/>
</dbReference>